<feature type="transmembrane region" description="Helical" evidence="2">
    <location>
        <begin position="79"/>
        <end position="107"/>
    </location>
</feature>
<feature type="transmembrane region" description="Helical" evidence="2">
    <location>
        <begin position="199"/>
        <end position="223"/>
    </location>
</feature>
<feature type="region of interest" description="Disordered" evidence="1">
    <location>
        <begin position="473"/>
        <end position="495"/>
    </location>
</feature>
<evidence type="ECO:0000313" key="4">
    <source>
        <dbReference type="EMBL" id="GBG32792.1"/>
    </source>
</evidence>
<feature type="transmembrane region" description="Helical" evidence="2">
    <location>
        <begin position="141"/>
        <end position="161"/>
    </location>
</feature>
<keyword evidence="2" id="KW-0472">Membrane</keyword>
<keyword evidence="5" id="KW-1185">Reference proteome</keyword>
<dbReference type="Gene3D" id="3.40.50.1820">
    <property type="entry name" value="alpha/beta hydrolase"/>
    <property type="match status" value="1"/>
</dbReference>
<dbReference type="GO" id="GO:0006629">
    <property type="term" value="P:lipid metabolic process"/>
    <property type="evidence" value="ECO:0007669"/>
    <property type="project" value="InterPro"/>
</dbReference>
<dbReference type="SUPFAM" id="SSF53474">
    <property type="entry name" value="alpha/beta-Hydrolases"/>
    <property type="match status" value="1"/>
</dbReference>
<evidence type="ECO:0000313" key="5">
    <source>
        <dbReference type="Proteomes" id="UP000241890"/>
    </source>
</evidence>
<sequence length="990" mass="110122">MGEEDEGYGRRPRVELQDHFTLGTAITHLRFRDARVQVIQEKNHQIVIEDDIDEDDYPVVRLSVKKSNVGNFGLSFLRVIYTVGAIVLLGFVFAGAIDVILHVFLSIVANLQPREGEDGNMGFGIIELLAVPTFIHSLANAITLAFGFVADIWDGFVFFRYITHRSVVASEWFAWAAFVLCPLLALSSCILSGREDWWHVTALTLFFAYLVLYSIYSLAVLFYECKAAVRIFRSCANPRPVSDSGCLGSLKFLLEMCKVRVRFALSIYQHHLYSSANENLSGAVEMKDANEIDENEKIDTNTKQNPERIHMTWWSKLLSCGGNCVGLYERVSPPKRIWSLVESLEAVPFFTRSSWTLGGLCCASTSRATVSIISGQGALTSAQWISSALCIMLTIALLALTIVAVLWYFELGVGSWVLVLVVLAIIVMPRLFRALKTLFEVLKKSTGLCPPAEYAATGSRRLNDTHEGASTLNIVKASDRDDHERDSGYSRHGTEADVEGEYDAVETRDENARNHHPNSDNHEEEANTIYYQRWETVRLARPKSAVVIVLLALQVILFYVLPWAALMASENYPLGILFFFLGSISAIRFFFSPRMMLREYGTKAMSAVGRNPKDQMRLDILLTRISRKSVRVCFVLLLTLASIIAFALLVASAINEANADVINGTNSSSDEIIFLNDFEFAVPPPPRDLYYPTCRLNANAQAADVTTGPLGLADMAFLSHLAYVRAPNVQAQLDSWFGSDVAVFQRDFSEAFLAESTSPVSYYLVSFPDYSLEVVTARGTVTAQDAFVDLQLWLSALLFQAVRAVMPFGDLLTTIIPNLVDYISTVEAANIERVSYYRELTDFVETASSLRNESRFLITGHSLGGGLAIITGAQLKILTVAISGVNAMLSRHTFDPPVLEDNLNQYVFNVVPDRDPIPRVDDLARLYQRVECNASENSIFACHTILRTLCEISYRCGGRPPLCECTTEYGYPEPTSNGSRTFAEACETTS</sequence>
<feature type="transmembrane region" description="Helical" evidence="2">
    <location>
        <begin position="545"/>
        <end position="566"/>
    </location>
</feature>
<dbReference type="InParanoid" id="A0A2R5GPI9"/>
<comment type="caution">
    <text evidence="4">The sequence shown here is derived from an EMBL/GenBank/DDBJ whole genome shotgun (WGS) entry which is preliminary data.</text>
</comment>
<reference evidence="4 5" key="1">
    <citation type="submission" date="2017-12" db="EMBL/GenBank/DDBJ databases">
        <title>Sequencing, de novo assembly and annotation of complete genome of a new Thraustochytrid species, strain FCC1311.</title>
        <authorList>
            <person name="Sedici K."/>
            <person name="Godart F."/>
            <person name="Aiese Cigliano R."/>
            <person name="Sanseverino W."/>
            <person name="Barakat M."/>
            <person name="Ortet P."/>
            <person name="Marechal E."/>
            <person name="Cagnac O."/>
            <person name="Amato A."/>
        </authorList>
    </citation>
    <scope>NUCLEOTIDE SEQUENCE [LARGE SCALE GENOMIC DNA]</scope>
</reference>
<feature type="transmembrane region" description="Helical" evidence="2">
    <location>
        <begin position="415"/>
        <end position="435"/>
    </location>
</feature>
<dbReference type="InterPro" id="IPR029058">
    <property type="entry name" value="AB_hydrolase_fold"/>
</dbReference>
<evidence type="ECO:0000256" key="2">
    <source>
        <dbReference type="SAM" id="Phobius"/>
    </source>
</evidence>
<dbReference type="OrthoDB" id="58570at2759"/>
<dbReference type="EMBL" id="BEYU01000131">
    <property type="protein sequence ID" value="GBG32792.1"/>
    <property type="molecule type" value="Genomic_DNA"/>
</dbReference>
<dbReference type="Pfam" id="PF01764">
    <property type="entry name" value="Lipase_3"/>
    <property type="match status" value="1"/>
</dbReference>
<keyword evidence="2" id="KW-0812">Transmembrane</keyword>
<organism evidence="4 5">
    <name type="scientific">Hondaea fermentalgiana</name>
    <dbReference type="NCBI Taxonomy" id="2315210"/>
    <lineage>
        <taxon>Eukaryota</taxon>
        <taxon>Sar</taxon>
        <taxon>Stramenopiles</taxon>
        <taxon>Bigyra</taxon>
        <taxon>Labyrinthulomycetes</taxon>
        <taxon>Thraustochytrida</taxon>
        <taxon>Thraustochytriidae</taxon>
        <taxon>Hondaea</taxon>
    </lineage>
</organism>
<feature type="transmembrane region" description="Helical" evidence="2">
    <location>
        <begin position="173"/>
        <end position="193"/>
    </location>
</feature>
<dbReference type="Proteomes" id="UP000241890">
    <property type="component" value="Unassembled WGS sequence"/>
</dbReference>
<dbReference type="InterPro" id="IPR002921">
    <property type="entry name" value="Fungal_lipase-type"/>
</dbReference>
<feature type="transmembrane region" description="Helical" evidence="2">
    <location>
        <begin position="632"/>
        <end position="654"/>
    </location>
</feature>
<feature type="compositionally biased region" description="Basic and acidic residues" evidence="1">
    <location>
        <begin position="477"/>
        <end position="495"/>
    </location>
</feature>
<keyword evidence="2" id="KW-1133">Transmembrane helix</keyword>
<name>A0A2R5GPI9_9STRA</name>
<feature type="transmembrane region" description="Helical" evidence="2">
    <location>
        <begin position="572"/>
        <end position="591"/>
    </location>
</feature>
<gene>
    <name evidence="4" type="ORF">FCC1311_090172</name>
</gene>
<evidence type="ECO:0000256" key="1">
    <source>
        <dbReference type="SAM" id="MobiDB-lite"/>
    </source>
</evidence>
<dbReference type="AlphaFoldDB" id="A0A2R5GPI9"/>
<proteinExistence type="predicted"/>
<protein>
    <recommendedName>
        <fullName evidence="3">Fungal lipase-type domain-containing protein</fullName>
    </recommendedName>
</protein>
<dbReference type="CDD" id="cd00741">
    <property type="entry name" value="Lipase"/>
    <property type="match status" value="1"/>
</dbReference>
<feature type="transmembrane region" description="Helical" evidence="2">
    <location>
        <begin position="384"/>
        <end position="409"/>
    </location>
</feature>
<feature type="domain" description="Fungal lipase-type" evidence="3">
    <location>
        <begin position="774"/>
        <end position="920"/>
    </location>
</feature>
<evidence type="ECO:0000259" key="3">
    <source>
        <dbReference type="Pfam" id="PF01764"/>
    </source>
</evidence>
<accession>A0A2R5GPI9</accession>